<dbReference type="InterPro" id="IPR011608">
    <property type="entry name" value="PRD"/>
</dbReference>
<evidence type="ECO:0000313" key="3">
    <source>
        <dbReference type="EMBL" id="TFF65201.1"/>
    </source>
</evidence>
<dbReference type="InterPro" id="IPR036650">
    <property type="entry name" value="CAT_RNA-bd_dom_sf"/>
</dbReference>
<feature type="domain" description="PRD" evidence="2">
    <location>
        <begin position="64"/>
        <end position="168"/>
    </location>
</feature>
<dbReference type="OrthoDB" id="9813552at2"/>
<evidence type="ECO:0000256" key="1">
    <source>
        <dbReference type="ARBA" id="ARBA00022737"/>
    </source>
</evidence>
<dbReference type="SUPFAM" id="SSF63520">
    <property type="entry name" value="PTS-regulatory domain, PRD"/>
    <property type="match status" value="2"/>
</dbReference>
<gene>
    <name evidence="3" type="ORF">EQF91_06370</name>
</gene>
<reference evidence="3 4" key="1">
    <citation type="submission" date="2019-01" db="EMBL/GenBank/DDBJ databases">
        <title>Draft Genome Sequences of Helcococcus ovis Strains Isolated from the Uterus and Vagina of Dairy Cows with Metritis.</title>
        <authorList>
            <person name="Cunha F."/>
            <person name="Jeon S.J."/>
            <person name="Kutzer P."/>
            <person name="Galvao K.N."/>
        </authorList>
    </citation>
    <scope>NUCLEOTIDE SEQUENCE [LARGE SCALE GENOMIC DNA]</scope>
    <source>
        <strain evidence="3 4">KG-37</strain>
    </source>
</reference>
<keyword evidence="1" id="KW-0677">Repeat</keyword>
<dbReference type="PROSITE" id="PS51372">
    <property type="entry name" value="PRD_2"/>
    <property type="match status" value="2"/>
</dbReference>
<name>A0A4R9C353_9FIRM</name>
<evidence type="ECO:0000313" key="4">
    <source>
        <dbReference type="Proteomes" id="UP000297454"/>
    </source>
</evidence>
<dbReference type="SMART" id="SM01061">
    <property type="entry name" value="CAT_RBD"/>
    <property type="match status" value="1"/>
</dbReference>
<dbReference type="PANTHER" id="PTHR30185">
    <property type="entry name" value="CRYPTIC BETA-GLUCOSIDE BGL OPERON ANTITERMINATOR"/>
    <property type="match status" value="1"/>
</dbReference>
<dbReference type="InterPro" id="IPR004341">
    <property type="entry name" value="CAT_RNA-bd_dom"/>
</dbReference>
<dbReference type="AlphaFoldDB" id="A0A4R9C353"/>
<dbReference type="GO" id="GO:0006355">
    <property type="term" value="P:regulation of DNA-templated transcription"/>
    <property type="evidence" value="ECO:0007669"/>
    <property type="project" value="InterPro"/>
</dbReference>
<dbReference type="EMBL" id="SCFR01000023">
    <property type="protein sequence ID" value="TFF65201.1"/>
    <property type="molecule type" value="Genomic_DNA"/>
</dbReference>
<dbReference type="SUPFAM" id="SSF50151">
    <property type="entry name" value="SacY-like RNA-binding domain"/>
    <property type="match status" value="1"/>
</dbReference>
<dbReference type="Proteomes" id="UP000297454">
    <property type="component" value="Unassembled WGS sequence"/>
</dbReference>
<evidence type="ECO:0000259" key="2">
    <source>
        <dbReference type="PROSITE" id="PS51372"/>
    </source>
</evidence>
<sequence>MELIKSFNNNIVLAKLNERQVIAIGKGIGFAKKEGDFIQQDKIDTVFNFSNEEMKKMNLELLNSINIEDLILVKKLVSSIEDKTGKNFNSSMIISLADHIENSLDTNLMEFEHPMRWIVKRTNPDEYSLSKWFIDEFNKFRKSKKISKNEVTSITLHFINNQSIKSMSETMNDLEEINTIINIIEYKSKKKLNKKGLDYSRFIVHLRFLLNRLKGKEDYQEKQNLDLYGHLLEKSPKKVVEICYLITNYLSKKYDKDIDNAEKTYLLIYLNRII</sequence>
<protein>
    <submittedName>
        <fullName evidence="3">PRD domain-containing protein</fullName>
    </submittedName>
</protein>
<dbReference type="RefSeq" id="WP_134711363.1">
    <property type="nucleotide sequence ID" value="NZ_CP119081.1"/>
</dbReference>
<dbReference type="Gene3D" id="2.30.24.10">
    <property type="entry name" value="CAT RNA-binding domain"/>
    <property type="match status" value="1"/>
</dbReference>
<organism evidence="3 4">
    <name type="scientific">Helcococcus ovis</name>
    <dbReference type="NCBI Taxonomy" id="72026"/>
    <lineage>
        <taxon>Bacteria</taxon>
        <taxon>Bacillati</taxon>
        <taxon>Bacillota</taxon>
        <taxon>Tissierellia</taxon>
        <taxon>Tissierellales</taxon>
        <taxon>Peptoniphilaceae</taxon>
        <taxon>Helcococcus</taxon>
    </lineage>
</organism>
<dbReference type="Pfam" id="PF03123">
    <property type="entry name" value="CAT_RBD"/>
    <property type="match status" value="1"/>
</dbReference>
<feature type="domain" description="PRD" evidence="2">
    <location>
        <begin position="169"/>
        <end position="274"/>
    </location>
</feature>
<dbReference type="Pfam" id="PF00874">
    <property type="entry name" value="PRD"/>
    <property type="match status" value="2"/>
</dbReference>
<proteinExistence type="predicted"/>
<dbReference type="GO" id="GO:0003723">
    <property type="term" value="F:RNA binding"/>
    <property type="evidence" value="ECO:0007669"/>
    <property type="project" value="InterPro"/>
</dbReference>
<dbReference type="GeneID" id="97030271"/>
<dbReference type="PANTHER" id="PTHR30185:SF15">
    <property type="entry name" value="CRYPTIC BETA-GLUCOSIDE BGL OPERON ANTITERMINATOR"/>
    <property type="match status" value="1"/>
</dbReference>
<dbReference type="InterPro" id="IPR050661">
    <property type="entry name" value="BglG_antiterminators"/>
</dbReference>
<dbReference type="Gene3D" id="1.10.1790.10">
    <property type="entry name" value="PRD domain"/>
    <property type="match status" value="2"/>
</dbReference>
<keyword evidence="4" id="KW-1185">Reference proteome</keyword>
<accession>A0A4R9C353</accession>
<dbReference type="InterPro" id="IPR036634">
    <property type="entry name" value="PRD_sf"/>
</dbReference>
<comment type="caution">
    <text evidence="3">The sequence shown here is derived from an EMBL/GenBank/DDBJ whole genome shotgun (WGS) entry which is preliminary data.</text>
</comment>